<protein>
    <submittedName>
        <fullName evidence="3">Uncharacterized protein</fullName>
    </submittedName>
</protein>
<organism evidence="2 3">
    <name type="scientific">Setaria digitata</name>
    <dbReference type="NCBI Taxonomy" id="48799"/>
    <lineage>
        <taxon>Eukaryota</taxon>
        <taxon>Metazoa</taxon>
        <taxon>Ecdysozoa</taxon>
        <taxon>Nematoda</taxon>
        <taxon>Chromadorea</taxon>
        <taxon>Rhabditida</taxon>
        <taxon>Spirurina</taxon>
        <taxon>Spiruromorpha</taxon>
        <taxon>Filarioidea</taxon>
        <taxon>Setariidae</taxon>
        <taxon>Setaria</taxon>
    </lineage>
</organism>
<evidence type="ECO:0000313" key="2">
    <source>
        <dbReference type="Proteomes" id="UP000887581"/>
    </source>
</evidence>
<dbReference type="Proteomes" id="UP000887581">
    <property type="component" value="Unplaced"/>
</dbReference>
<feature type="compositionally biased region" description="Basic and acidic residues" evidence="1">
    <location>
        <begin position="132"/>
        <end position="150"/>
    </location>
</feature>
<proteinExistence type="predicted"/>
<reference evidence="3" key="1">
    <citation type="submission" date="2022-11" db="UniProtKB">
        <authorList>
            <consortium name="WormBaseParasite"/>
        </authorList>
    </citation>
    <scope>IDENTIFICATION</scope>
</reference>
<name>A0A915PTL6_9BILA</name>
<dbReference type="AlphaFoldDB" id="A0A915PTL6"/>
<evidence type="ECO:0000256" key="1">
    <source>
        <dbReference type="SAM" id="MobiDB-lite"/>
    </source>
</evidence>
<feature type="region of interest" description="Disordered" evidence="1">
    <location>
        <begin position="1"/>
        <end position="164"/>
    </location>
</feature>
<sequence length="164" mass="17956">MRKKKKTVPQPQESIMFGTTIEAKTEQKKTLAKSLKQISKSFHGETKPSPSPSPSPPPPPPTTGTSGAPDKMLDINKTQEASISILRSEGTQEEMCSPQQIIHNQKKKVVTNLKDEAKISKQIPDTNSHGTSKQEDSSTKENPHVADGKSRGSSRYDLVEQHNG</sequence>
<feature type="compositionally biased region" description="Pro residues" evidence="1">
    <location>
        <begin position="49"/>
        <end position="62"/>
    </location>
</feature>
<keyword evidence="2" id="KW-1185">Reference proteome</keyword>
<evidence type="ECO:0000313" key="3">
    <source>
        <dbReference type="WBParaSite" id="sdigi.contig248.g6656.t1"/>
    </source>
</evidence>
<accession>A0A915PTL6</accession>
<dbReference type="WBParaSite" id="sdigi.contig248.g6656.t1">
    <property type="protein sequence ID" value="sdigi.contig248.g6656.t1"/>
    <property type="gene ID" value="sdigi.contig248.g6656"/>
</dbReference>